<dbReference type="AlphaFoldDB" id="A0A842HZB2"/>
<evidence type="ECO:0000313" key="1">
    <source>
        <dbReference type="EMBL" id="MBC2776824.1"/>
    </source>
</evidence>
<accession>A0A842HZB2</accession>
<dbReference type="InterPro" id="IPR008320">
    <property type="entry name" value="UCP032025"/>
</dbReference>
<name>A0A842HZB2_9SPHN</name>
<sequence length="134" mass="14995">MASLHLTRPAVGCDSLTVLRERHAARAKGGEVTITTRYRPKRFEELIGGSLYWIIKHRLVARQTILGFAENAEGHCVIRLDARIVPVRTRPKRAHQGWRYLKGSDAPVDFEGGDEALTAMPPKMLNELAKLALI</sequence>
<keyword evidence="2" id="KW-1185">Reference proteome</keyword>
<comment type="caution">
    <text evidence="1">The sequence shown here is derived from an EMBL/GenBank/DDBJ whole genome shotgun (WGS) entry which is preliminary data.</text>
</comment>
<protein>
    <submittedName>
        <fullName evidence="1">DUF1489 domain-containing protein</fullName>
    </submittedName>
</protein>
<dbReference type="Proteomes" id="UP000564378">
    <property type="component" value="Unassembled WGS sequence"/>
</dbReference>
<dbReference type="PIRSF" id="PIRSF032025">
    <property type="entry name" value="UCP032025"/>
    <property type="match status" value="1"/>
</dbReference>
<dbReference type="RefSeq" id="WP_185800074.1">
    <property type="nucleotide sequence ID" value="NZ_JACJVJ010000001.1"/>
</dbReference>
<gene>
    <name evidence="1" type="ORF">H6P80_04245</name>
</gene>
<proteinExistence type="predicted"/>
<reference evidence="1 2" key="1">
    <citation type="submission" date="2020-08" db="EMBL/GenBank/DDBJ databases">
        <title>Draft genome sequence of Parasphingopyxis sp. GrpM-11.</title>
        <authorList>
            <person name="Oh J."/>
            <person name="Roh D.-H."/>
        </authorList>
    </citation>
    <scope>NUCLEOTIDE SEQUENCE [LARGE SCALE GENOMIC DNA]</scope>
    <source>
        <strain evidence="1 2">GrpM-11</strain>
    </source>
</reference>
<dbReference type="EMBL" id="JACJVJ010000001">
    <property type="protein sequence ID" value="MBC2776824.1"/>
    <property type="molecule type" value="Genomic_DNA"/>
</dbReference>
<evidence type="ECO:0000313" key="2">
    <source>
        <dbReference type="Proteomes" id="UP000564378"/>
    </source>
</evidence>
<dbReference type="Pfam" id="PF07370">
    <property type="entry name" value="DUF1489"/>
    <property type="match status" value="1"/>
</dbReference>
<organism evidence="1 2">
    <name type="scientific">Parasphingopyxis marina</name>
    <dbReference type="NCBI Taxonomy" id="2761622"/>
    <lineage>
        <taxon>Bacteria</taxon>
        <taxon>Pseudomonadati</taxon>
        <taxon>Pseudomonadota</taxon>
        <taxon>Alphaproteobacteria</taxon>
        <taxon>Sphingomonadales</taxon>
        <taxon>Sphingomonadaceae</taxon>
        <taxon>Parasphingopyxis</taxon>
    </lineage>
</organism>